<name>A0A6A6S1M1_9PLEO</name>
<feature type="compositionally biased region" description="Acidic residues" evidence="1">
    <location>
        <begin position="46"/>
        <end position="56"/>
    </location>
</feature>
<dbReference type="Pfam" id="PF01871">
    <property type="entry name" value="AMMECR1"/>
    <property type="match status" value="1"/>
</dbReference>
<dbReference type="PANTHER" id="PTHR13016:SF0">
    <property type="entry name" value="AMME SYNDROME CANDIDATE GENE 1 PROTEIN"/>
    <property type="match status" value="1"/>
</dbReference>
<accession>A0A6A6S1M1</accession>
<evidence type="ECO:0000313" key="4">
    <source>
        <dbReference type="Proteomes" id="UP000799753"/>
    </source>
</evidence>
<gene>
    <name evidence="3" type="ORF">P280DRAFT_399197</name>
</gene>
<feature type="compositionally biased region" description="Low complexity" evidence="1">
    <location>
        <begin position="81"/>
        <end position="126"/>
    </location>
</feature>
<dbReference type="PANTHER" id="PTHR13016">
    <property type="entry name" value="AMMECR1 HOMOLOG"/>
    <property type="match status" value="1"/>
</dbReference>
<dbReference type="EMBL" id="MU006783">
    <property type="protein sequence ID" value="KAF2641470.1"/>
    <property type="molecule type" value="Genomic_DNA"/>
</dbReference>
<evidence type="ECO:0000313" key="3">
    <source>
        <dbReference type="EMBL" id="KAF2641470.1"/>
    </source>
</evidence>
<feature type="domain" description="AMMECR1" evidence="2">
    <location>
        <begin position="111"/>
        <end position="303"/>
    </location>
</feature>
<sequence length="310" mass="34152">MASQAHCAYCFEILSSSLEKRAPLDLRQVEQLWKQYTADPNATEIDPAEDPTELDENAAPPSVASPASPASPASNDPNYRPAAISRLLAPSPSSASSSSVQSTISTPSGASEASSATSKNSSTSSVFSSLGKKLRGAEKESSGEESPLFVTWNTVHRSGETRLRGCIGTFEAQELNDGLRSYALTSAFDDTRFNPISLRELPTLEVGVTLLTNFEPISDSLDWIIGTHGLRISFIYHNRRYGSTYLPDVAKEQGWTKEETMVSLMRKAGWSGRSSEWKTVDLNVVRYQGRQVKLGYDEWKEWREWVGELE</sequence>
<dbReference type="PROSITE" id="PS51112">
    <property type="entry name" value="AMMECR1"/>
    <property type="match status" value="1"/>
</dbReference>
<dbReference type="NCBIfam" id="TIGR00296">
    <property type="entry name" value="TIGR00296 family protein"/>
    <property type="match status" value="1"/>
</dbReference>
<dbReference type="SUPFAM" id="SSF143447">
    <property type="entry name" value="AMMECR1-like"/>
    <property type="match status" value="1"/>
</dbReference>
<feature type="compositionally biased region" description="Low complexity" evidence="1">
    <location>
        <begin position="58"/>
        <end position="74"/>
    </location>
</feature>
<dbReference type="InterPro" id="IPR027485">
    <property type="entry name" value="AMMECR1_N"/>
</dbReference>
<dbReference type="OrthoDB" id="24630at2759"/>
<proteinExistence type="predicted"/>
<evidence type="ECO:0000256" key="1">
    <source>
        <dbReference type="SAM" id="MobiDB-lite"/>
    </source>
</evidence>
<dbReference type="InterPro" id="IPR023473">
    <property type="entry name" value="AMMECR1"/>
</dbReference>
<dbReference type="AlphaFoldDB" id="A0A6A6S1M1"/>
<dbReference type="InterPro" id="IPR036071">
    <property type="entry name" value="AMMECR1_dom_sf"/>
</dbReference>
<reference evidence="3" key="1">
    <citation type="journal article" date="2020" name="Stud. Mycol.">
        <title>101 Dothideomycetes genomes: a test case for predicting lifestyles and emergence of pathogens.</title>
        <authorList>
            <person name="Haridas S."/>
            <person name="Albert R."/>
            <person name="Binder M."/>
            <person name="Bloem J."/>
            <person name="Labutti K."/>
            <person name="Salamov A."/>
            <person name="Andreopoulos B."/>
            <person name="Baker S."/>
            <person name="Barry K."/>
            <person name="Bills G."/>
            <person name="Bluhm B."/>
            <person name="Cannon C."/>
            <person name="Castanera R."/>
            <person name="Culley D."/>
            <person name="Daum C."/>
            <person name="Ezra D."/>
            <person name="Gonzalez J."/>
            <person name="Henrissat B."/>
            <person name="Kuo A."/>
            <person name="Liang C."/>
            <person name="Lipzen A."/>
            <person name="Lutzoni F."/>
            <person name="Magnuson J."/>
            <person name="Mondo S."/>
            <person name="Nolan M."/>
            <person name="Ohm R."/>
            <person name="Pangilinan J."/>
            <person name="Park H.-J."/>
            <person name="Ramirez L."/>
            <person name="Alfaro M."/>
            <person name="Sun H."/>
            <person name="Tritt A."/>
            <person name="Yoshinaga Y."/>
            <person name="Zwiers L.-H."/>
            <person name="Turgeon B."/>
            <person name="Goodwin S."/>
            <person name="Spatafora J."/>
            <person name="Crous P."/>
            <person name="Grigoriev I."/>
        </authorList>
    </citation>
    <scope>NUCLEOTIDE SEQUENCE</scope>
    <source>
        <strain evidence="3">CBS 473.64</strain>
    </source>
</reference>
<keyword evidence="4" id="KW-1185">Reference proteome</keyword>
<dbReference type="Gene3D" id="3.30.700.20">
    <property type="entry name" value="Hypothetical protein ph0010, domain 1"/>
    <property type="match status" value="1"/>
</dbReference>
<feature type="region of interest" description="Disordered" evidence="1">
    <location>
        <begin position="37"/>
        <end position="126"/>
    </location>
</feature>
<dbReference type="InterPro" id="IPR002733">
    <property type="entry name" value="AMMECR1_domain"/>
</dbReference>
<organism evidence="3 4">
    <name type="scientific">Massarina eburnea CBS 473.64</name>
    <dbReference type="NCBI Taxonomy" id="1395130"/>
    <lineage>
        <taxon>Eukaryota</taxon>
        <taxon>Fungi</taxon>
        <taxon>Dikarya</taxon>
        <taxon>Ascomycota</taxon>
        <taxon>Pezizomycotina</taxon>
        <taxon>Dothideomycetes</taxon>
        <taxon>Pleosporomycetidae</taxon>
        <taxon>Pleosporales</taxon>
        <taxon>Massarineae</taxon>
        <taxon>Massarinaceae</taxon>
        <taxon>Massarina</taxon>
    </lineage>
</organism>
<evidence type="ECO:0000259" key="2">
    <source>
        <dbReference type="PROSITE" id="PS51112"/>
    </source>
</evidence>
<dbReference type="Proteomes" id="UP000799753">
    <property type="component" value="Unassembled WGS sequence"/>
</dbReference>
<protein>
    <submittedName>
        <fullName evidence="3">AMMECR1-domain-containing protein</fullName>
    </submittedName>
</protein>